<dbReference type="SUPFAM" id="SSF101576">
    <property type="entry name" value="Supernatant protein factor (SPF), C-terminal domain"/>
    <property type="match status" value="1"/>
</dbReference>
<evidence type="ECO:0000259" key="8">
    <source>
        <dbReference type="PROSITE" id="PS50191"/>
    </source>
</evidence>
<protein>
    <submittedName>
        <fullName evidence="9">Pre-mRNA-splicing factor 38B</fullName>
    </submittedName>
</protein>
<evidence type="ECO:0000256" key="7">
    <source>
        <dbReference type="SAM" id="MobiDB-lite"/>
    </source>
</evidence>
<dbReference type="InterPro" id="IPR036865">
    <property type="entry name" value="CRAL-TRIO_dom_sf"/>
</dbReference>
<evidence type="ECO:0000256" key="2">
    <source>
        <dbReference type="ARBA" id="ARBA00006164"/>
    </source>
</evidence>
<feature type="domain" description="CRAL-TRIO" evidence="8">
    <location>
        <begin position="233"/>
        <end position="378"/>
    </location>
</feature>
<keyword evidence="3" id="KW-0507">mRNA processing</keyword>
<name>A0A0V1F661_TRIPS</name>
<dbReference type="SMART" id="SM00516">
    <property type="entry name" value="SEC14"/>
    <property type="match status" value="1"/>
</dbReference>
<dbReference type="AlphaFoldDB" id="A0A0V1F661"/>
<dbReference type="GO" id="GO:0006397">
    <property type="term" value="P:mRNA processing"/>
    <property type="evidence" value="ECO:0007669"/>
    <property type="project" value="UniProtKB-KW"/>
</dbReference>
<evidence type="ECO:0000256" key="3">
    <source>
        <dbReference type="ARBA" id="ARBA00022664"/>
    </source>
</evidence>
<comment type="similarity">
    <text evidence="2">Belongs to the PRP38 family.</text>
</comment>
<dbReference type="PANTHER" id="PTHR23142">
    <property type="entry name" value="PRE-MRNA-SPLICING FACTOR 38A-RELATED"/>
    <property type="match status" value="1"/>
</dbReference>
<comment type="subcellular location">
    <subcellularLocation>
        <location evidence="1">Nucleus</location>
    </subcellularLocation>
</comment>
<organism evidence="9 10">
    <name type="scientific">Trichinella pseudospiralis</name>
    <name type="common">Parasitic roundworm</name>
    <dbReference type="NCBI Taxonomy" id="6337"/>
    <lineage>
        <taxon>Eukaryota</taxon>
        <taxon>Metazoa</taxon>
        <taxon>Ecdysozoa</taxon>
        <taxon>Nematoda</taxon>
        <taxon>Enoplea</taxon>
        <taxon>Dorylaimia</taxon>
        <taxon>Trichinellida</taxon>
        <taxon>Trichinellidae</taxon>
        <taxon>Trichinella</taxon>
    </lineage>
</organism>
<feature type="compositionally biased region" description="Basic and acidic residues" evidence="7">
    <location>
        <begin position="774"/>
        <end position="790"/>
    </location>
</feature>
<proteinExistence type="inferred from homology"/>
<dbReference type="PROSITE" id="PS50191">
    <property type="entry name" value="CRAL_TRIO"/>
    <property type="match status" value="1"/>
</dbReference>
<dbReference type="CDD" id="cd00170">
    <property type="entry name" value="SEC14"/>
    <property type="match status" value="1"/>
</dbReference>
<dbReference type="Gene3D" id="3.40.525.10">
    <property type="entry name" value="CRAL-TRIO lipid binding domain"/>
    <property type="match status" value="1"/>
</dbReference>
<dbReference type="Pfam" id="PF00650">
    <property type="entry name" value="CRAL_TRIO"/>
    <property type="match status" value="1"/>
</dbReference>
<feature type="compositionally biased region" description="Acidic residues" evidence="7">
    <location>
        <begin position="909"/>
        <end position="920"/>
    </location>
</feature>
<evidence type="ECO:0000256" key="1">
    <source>
        <dbReference type="ARBA" id="ARBA00004123"/>
    </source>
</evidence>
<dbReference type="InterPro" id="IPR001251">
    <property type="entry name" value="CRAL-TRIO_dom"/>
</dbReference>
<dbReference type="InterPro" id="IPR036598">
    <property type="entry name" value="GOLD_dom_sf"/>
</dbReference>
<dbReference type="Pfam" id="PF03371">
    <property type="entry name" value="PRP38"/>
    <property type="match status" value="1"/>
</dbReference>
<accession>A0A0V1F661</accession>
<evidence type="ECO:0000256" key="4">
    <source>
        <dbReference type="ARBA" id="ARBA00022728"/>
    </source>
</evidence>
<keyword evidence="6" id="KW-0539">Nucleus</keyword>
<dbReference type="InterPro" id="IPR005037">
    <property type="entry name" value="PRP38"/>
</dbReference>
<keyword evidence="4" id="KW-0747">Spliceosome</keyword>
<evidence type="ECO:0000313" key="9">
    <source>
        <dbReference type="EMBL" id="KRY81690.1"/>
    </source>
</evidence>
<dbReference type="EMBL" id="JYDT01000210">
    <property type="protein sequence ID" value="KRY81690.1"/>
    <property type="molecule type" value="Genomic_DNA"/>
</dbReference>
<comment type="caution">
    <text evidence="9">The sequence shown here is derived from an EMBL/GenBank/DDBJ whole genome shotgun (WGS) entry which is preliminary data.</text>
</comment>
<evidence type="ECO:0000256" key="5">
    <source>
        <dbReference type="ARBA" id="ARBA00023187"/>
    </source>
</evidence>
<feature type="region of interest" description="Disordered" evidence="7">
    <location>
        <begin position="756"/>
        <end position="920"/>
    </location>
</feature>
<keyword evidence="5" id="KW-0508">mRNA splicing</keyword>
<dbReference type="Gene3D" id="2.60.120.680">
    <property type="entry name" value="GOLD domain"/>
    <property type="match status" value="1"/>
</dbReference>
<feature type="compositionally biased region" description="Basic and acidic residues" evidence="7">
    <location>
        <begin position="872"/>
        <end position="903"/>
    </location>
</feature>
<dbReference type="SUPFAM" id="SSF52087">
    <property type="entry name" value="CRAL/TRIO domain"/>
    <property type="match status" value="1"/>
</dbReference>
<feature type="compositionally biased region" description="Basic residues" evidence="7">
    <location>
        <begin position="808"/>
        <end position="871"/>
    </location>
</feature>
<dbReference type="OrthoDB" id="3881at2759"/>
<dbReference type="GO" id="GO:0008380">
    <property type="term" value="P:RNA splicing"/>
    <property type="evidence" value="ECO:0007669"/>
    <property type="project" value="UniProtKB-KW"/>
</dbReference>
<dbReference type="GO" id="GO:0005681">
    <property type="term" value="C:spliceosomal complex"/>
    <property type="evidence" value="ECO:0007669"/>
    <property type="project" value="UniProtKB-KW"/>
</dbReference>
<evidence type="ECO:0000313" key="10">
    <source>
        <dbReference type="Proteomes" id="UP000054995"/>
    </source>
</evidence>
<keyword evidence="10" id="KW-1185">Reference proteome</keyword>
<gene>
    <name evidence="9" type="primary">Prpf38b</name>
    <name evidence="9" type="ORF">T4D_4005</name>
</gene>
<dbReference type="Proteomes" id="UP000054995">
    <property type="component" value="Unassembled WGS sequence"/>
</dbReference>
<evidence type="ECO:0000256" key="6">
    <source>
        <dbReference type="ARBA" id="ARBA00023242"/>
    </source>
</evidence>
<reference evidence="9 10" key="1">
    <citation type="submission" date="2015-01" db="EMBL/GenBank/DDBJ databases">
        <title>Evolution of Trichinella species and genotypes.</title>
        <authorList>
            <person name="Korhonen P.K."/>
            <person name="Edoardo P."/>
            <person name="Giuseppe L.R."/>
            <person name="Gasser R.B."/>
        </authorList>
    </citation>
    <scope>NUCLEOTIDE SEQUENCE [LARGE SCALE GENOMIC DNA]</scope>
    <source>
        <strain evidence="9">ISS470</strain>
    </source>
</reference>
<sequence>MPPPPARIRVRVLIQANRYPLDCCTLRPGPVCGLFPQIWTAVQSCQCHWPTIQPTATCRTYESTDVSFEAIGKEPSRQVAPLGARIQARQRFHRLNKPAVHSTDERAWSGTPVPMVRRQQNHKAELESGKLELVAELRARLASSLPARYDTEFNLARWLTSADKVSRSKGNVDLAEKNLRHHLKFRQALNLNDEQVPTWDENPIYKHQLLPKGHFEWIASGHCFLWWVDYSTLDMSALLYTQKSTDVLIYHFWKYEQMLRMVNEREAATGQQCTVYAVIDLRQWPFNPLTLLFVNDGQMSYYANLFHYEHYPDLVQPINLINAPTWISLPYRLVKSTMPKDFGDRFRVLNHNYMATLLEELPLEVVPESMGGLNKERQCFETVPSKYPLPGSCEHRIEVKRLADEAHHFHVNARRRHLIPVECQPGWTLQWRFTTDSALMFGIFFKPAGEQKVPTKPTDLDKLEMVYPLLRFAAKFVPESGQLKCLNAGTYYLAFCNKSSWWSRRHIHLELHVESQGTRFLTLPASEIYIMAFDGSNISAPVTAAENAALYAAVGIKCGSKQNTLSFWGNKETMNLNHLVLENIVSSPYYKNTLLPLKTHFEVIDEIYYNVEHLEPWEKGTRKTTGQTGMCGGVRGVGAGGVVSSAFCLLYKLFTLKLTRKQLTAILNHPDSCYIRGLGFMYIRFCLHPATFWSWYEPYFDDAEEIDPKAGGGDLMTIGEMVKSLLTKLDWYSTLFPRIPVPIQKEIDLKLRALSSQKANRPVAESEQPQWIERGLRHRSDHDGRSESVKSRSPGQISSPEDREWRYRASRRSHSRSSSRRSSSHRRRDRSHRQHSSRERRKHKHSSDHSRHHRKHKSHRHRHHHRHHRHRRESEREEKSQYSDDREKSTSLECVEKKIKKEAPPIPVEDSEIEEGMISD</sequence>